<dbReference type="PANTHER" id="PTHR30047:SF7">
    <property type="entry name" value="HIGH-AFFINITY CHOLINE TRANSPORT PROTEIN"/>
    <property type="match status" value="1"/>
</dbReference>
<evidence type="ECO:0000256" key="4">
    <source>
        <dbReference type="ARBA" id="ARBA00022475"/>
    </source>
</evidence>
<keyword evidence="7 8" id="KW-0472">Membrane</keyword>
<sequence>MSYAASDKGAQERSASAPSNSNRRMQIISILIVAAVALPLILFPEQGKQSMDMIFGWMTRNFDVVFLGMPLACMLFLVYLAISRFGDIRLSARQTDKPEFSKSSWIMMVFLAGNATGLMLWAGTEWGFHFNWPPLGMDAKDPALYTIGQAYGIFHWGPSAWAMYCVPAVAMSYIFYVRQTHIYNLSESCRGALGGLVDGPLGTAINYLFLFGMLGAAATSLGLGTPMISTALASVFGLTPGVELDIAIILVCTAVFTISSGLGLDKGIKRLSIFSTVVTLAIVAYILLVGPTHFIISLGFDSVGYTLQHFLELSTVTDSVAKGGFPQAWTVFYWAWWIAYAPFMGMFVTRISQGRTIREVIVGMLVFGTAGTALFYVVVGGYSVDLQMTGQLQVAELVNSAGAPAAVIEVFNQLPGAALVLIALVISGIVLLATTFDSAAYVLACATSRQLGEGQEPEKSNRLFWCFVITIFPLSLLFVGGLKSLQTASIIVALPLVFVMIAMMISTFRYLHADADFESIKIKLKPVEKV</sequence>
<accession>A0AAP4TW81</accession>
<organism evidence="9 10">
    <name type="scientific">Cobetia amphilecti</name>
    <dbReference type="NCBI Taxonomy" id="1055104"/>
    <lineage>
        <taxon>Bacteria</taxon>
        <taxon>Pseudomonadati</taxon>
        <taxon>Pseudomonadota</taxon>
        <taxon>Gammaproteobacteria</taxon>
        <taxon>Oceanospirillales</taxon>
        <taxon>Halomonadaceae</taxon>
        <taxon>Cobetia</taxon>
    </lineage>
</organism>
<comment type="subcellular location">
    <subcellularLocation>
        <location evidence="1">Cell membrane</location>
        <topology evidence="1">Multi-pass membrane protein</topology>
    </subcellularLocation>
</comment>
<dbReference type="RefSeq" id="WP_303592755.1">
    <property type="nucleotide sequence ID" value="NZ_JAUORK010000002.1"/>
</dbReference>
<feature type="transmembrane region" description="Helical" evidence="8">
    <location>
        <begin position="488"/>
        <end position="511"/>
    </location>
</feature>
<feature type="transmembrane region" description="Helical" evidence="8">
    <location>
        <begin position="204"/>
        <end position="224"/>
    </location>
</feature>
<keyword evidence="5 8" id="KW-0812">Transmembrane</keyword>
<gene>
    <name evidence="9" type="ORF">Q4535_02040</name>
</gene>
<dbReference type="GO" id="GO:0005886">
    <property type="term" value="C:plasma membrane"/>
    <property type="evidence" value="ECO:0007669"/>
    <property type="project" value="UniProtKB-SubCell"/>
</dbReference>
<evidence type="ECO:0000256" key="1">
    <source>
        <dbReference type="ARBA" id="ARBA00004651"/>
    </source>
</evidence>
<evidence type="ECO:0000313" key="10">
    <source>
        <dbReference type="Proteomes" id="UP001170481"/>
    </source>
</evidence>
<feature type="transmembrane region" description="Helical" evidence="8">
    <location>
        <begin position="64"/>
        <end position="82"/>
    </location>
</feature>
<name>A0AAP4TW81_9GAMM</name>
<feature type="transmembrane region" description="Helical" evidence="8">
    <location>
        <begin position="417"/>
        <end position="443"/>
    </location>
</feature>
<dbReference type="InterPro" id="IPR018093">
    <property type="entry name" value="BCCT_CS"/>
</dbReference>
<evidence type="ECO:0000313" key="9">
    <source>
        <dbReference type="EMBL" id="MDO6670889.1"/>
    </source>
</evidence>
<evidence type="ECO:0000256" key="6">
    <source>
        <dbReference type="ARBA" id="ARBA00022989"/>
    </source>
</evidence>
<feature type="transmembrane region" description="Helical" evidence="8">
    <location>
        <begin position="27"/>
        <end position="44"/>
    </location>
</feature>
<dbReference type="NCBIfam" id="TIGR00842">
    <property type="entry name" value="bcct"/>
    <property type="match status" value="1"/>
</dbReference>
<keyword evidence="6 8" id="KW-1133">Transmembrane helix</keyword>
<protein>
    <submittedName>
        <fullName evidence="9">BCCT family transporter</fullName>
    </submittedName>
</protein>
<feature type="transmembrane region" description="Helical" evidence="8">
    <location>
        <begin position="463"/>
        <end position="482"/>
    </location>
</feature>
<feature type="transmembrane region" description="Helical" evidence="8">
    <location>
        <begin position="244"/>
        <end position="264"/>
    </location>
</feature>
<dbReference type="GO" id="GO:0022857">
    <property type="term" value="F:transmembrane transporter activity"/>
    <property type="evidence" value="ECO:0007669"/>
    <property type="project" value="InterPro"/>
</dbReference>
<dbReference type="EMBL" id="JAUORK010000002">
    <property type="protein sequence ID" value="MDO6670889.1"/>
    <property type="molecule type" value="Genomic_DNA"/>
</dbReference>
<feature type="transmembrane region" description="Helical" evidence="8">
    <location>
        <begin position="360"/>
        <end position="379"/>
    </location>
</feature>
<keyword evidence="3" id="KW-0813">Transport</keyword>
<dbReference type="AlphaFoldDB" id="A0AAP4TW81"/>
<feature type="transmembrane region" description="Helical" evidence="8">
    <location>
        <begin position="271"/>
        <end position="296"/>
    </location>
</feature>
<evidence type="ECO:0000256" key="2">
    <source>
        <dbReference type="ARBA" id="ARBA00005658"/>
    </source>
</evidence>
<evidence type="ECO:0000256" key="3">
    <source>
        <dbReference type="ARBA" id="ARBA00022448"/>
    </source>
</evidence>
<feature type="transmembrane region" description="Helical" evidence="8">
    <location>
        <begin position="331"/>
        <end position="348"/>
    </location>
</feature>
<dbReference type="PROSITE" id="PS01303">
    <property type="entry name" value="BCCT"/>
    <property type="match status" value="1"/>
</dbReference>
<reference evidence="9" key="1">
    <citation type="submission" date="2023-07" db="EMBL/GenBank/DDBJ databases">
        <title>Genome content predicts the carbon catabolic preferences of heterotrophic bacteria.</title>
        <authorList>
            <person name="Gralka M."/>
        </authorList>
    </citation>
    <scope>NUCLEOTIDE SEQUENCE</scope>
    <source>
        <strain evidence="9">C2R13</strain>
    </source>
</reference>
<dbReference type="PANTHER" id="PTHR30047">
    <property type="entry name" value="HIGH-AFFINITY CHOLINE TRANSPORT PROTEIN-RELATED"/>
    <property type="match status" value="1"/>
</dbReference>
<keyword evidence="4" id="KW-1003">Cell membrane</keyword>
<dbReference type="InterPro" id="IPR000060">
    <property type="entry name" value="BCCT_transptr"/>
</dbReference>
<dbReference type="Pfam" id="PF02028">
    <property type="entry name" value="BCCT"/>
    <property type="match status" value="1"/>
</dbReference>
<evidence type="ECO:0000256" key="5">
    <source>
        <dbReference type="ARBA" id="ARBA00022692"/>
    </source>
</evidence>
<feature type="transmembrane region" description="Helical" evidence="8">
    <location>
        <begin position="103"/>
        <end position="123"/>
    </location>
</feature>
<evidence type="ECO:0000256" key="8">
    <source>
        <dbReference type="SAM" id="Phobius"/>
    </source>
</evidence>
<proteinExistence type="inferred from homology"/>
<comment type="similarity">
    <text evidence="2">Belongs to the BCCT transporter (TC 2.A.15) family.</text>
</comment>
<evidence type="ECO:0000256" key="7">
    <source>
        <dbReference type="ARBA" id="ARBA00023136"/>
    </source>
</evidence>
<dbReference type="Proteomes" id="UP001170481">
    <property type="component" value="Unassembled WGS sequence"/>
</dbReference>
<feature type="transmembrane region" description="Helical" evidence="8">
    <location>
        <begin position="161"/>
        <end position="177"/>
    </location>
</feature>
<comment type="caution">
    <text evidence="9">The sequence shown here is derived from an EMBL/GenBank/DDBJ whole genome shotgun (WGS) entry which is preliminary data.</text>
</comment>